<evidence type="ECO:0000313" key="16">
    <source>
        <dbReference type="EMBL" id="MXP40702.1"/>
    </source>
</evidence>
<protein>
    <submittedName>
        <fullName evidence="16">TonB-dependent receptor</fullName>
    </submittedName>
</protein>
<name>A0A6I4UPJ6_9SPHN</name>
<dbReference type="EMBL" id="WTYK01000002">
    <property type="protein sequence ID" value="MXP40702.1"/>
    <property type="molecule type" value="Genomic_DNA"/>
</dbReference>
<evidence type="ECO:0000256" key="2">
    <source>
        <dbReference type="ARBA" id="ARBA00022448"/>
    </source>
</evidence>
<dbReference type="PANTHER" id="PTHR32552">
    <property type="entry name" value="FERRICHROME IRON RECEPTOR-RELATED"/>
    <property type="match status" value="1"/>
</dbReference>
<keyword evidence="13" id="KW-0732">Signal</keyword>
<organism evidence="16 17">
    <name type="scientific">Croceibacterium soli</name>
    <dbReference type="NCBI Taxonomy" id="1739690"/>
    <lineage>
        <taxon>Bacteria</taxon>
        <taxon>Pseudomonadati</taxon>
        <taxon>Pseudomonadota</taxon>
        <taxon>Alphaproteobacteria</taxon>
        <taxon>Sphingomonadales</taxon>
        <taxon>Erythrobacteraceae</taxon>
        <taxon>Croceibacterium</taxon>
    </lineage>
</organism>
<dbReference type="SUPFAM" id="SSF56935">
    <property type="entry name" value="Porins"/>
    <property type="match status" value="1"/>
</dbReference>
<keyword evidence="16" id="KW-0675">Receptor</keyword>
<evidence type="ECO:0000259" key="15">
    <source>
        <dbReference type="Pfam" id="PF07715"/>
    </source>
</evidence>
<dbReference type="InterPro" id="IPR000531">
    <property type="entry name" value="Beta-barrel_TonB"/>
</dbReference>
<keyword evidence="7" id="KW-0406">Ion transport</keyword>
<dbReference type="Pfam" id="PF07715">
    <property type="entry name" value="Plug"/>
    <property type="match status" value="1"/>
</dbReference>
<keyword evidence="2 11" id="KW-0813">Transport</keyword>
<keyword evidence="3 11" id="KW-1134">Transmembrane beta strand</keyword>
<keyword evidence="5 11" id="KW-0812">Transmembrane</keyword>
<dbReference type="PROSITE" id="PS52016">
    <property type="entry name" value="TONB_DEPENDENT_REC_3"/>
    <property type="match status" value="1"/>
</dbReference>
<evidence type="ECO:0000256" key="6">
    <source>
        <dbReference type="ARBA" id="ARBA00023004"/>
    </source>
</evidence>
<dbReference type="InterPro" id="IPR012910">
    <property type="entry name" value="Plug_dom"/>
</dbReference>
<accession>A0A6I4UPJ6</accession>
<feature type="domain" description="TonB-dependent receptor plug" evidence="15">
    <location>
        <begin position="66"/>
        <end position="178"/>
    </location>
</feature>
<dbReference type="Gene3D" id="2.40.170.20">
    <property type="entry name" value="TonB-dependent receptor, beta-barrel domain"/>
    <property type="match status" value="1"/>
</dbReference>
<keyword evidence="10 11" id="KW-0998">Cell outer membrane</keyword>
<evidence type="ECO:0000259" key="14">
    <source>
        <dbReference type="Pfam" id="PF00593"/>
    </source>
</evidence>
<keyword evidence="6" id="KW-0408">Iron</keyword>
<dbReference type="InterPro" id="IPR036942">
    <property type="entry name" value="Beta-barrel_TonB_sf"/>
</dbReference>
<evidence type="ECO:0000256" key="4">
    <source>
        <dbReference type="ARBA" id="ARBA00022496"/>
    </source>
</evidence>
<gene>
    <name evidence="16" type="ORF">GRI75_03440</name>
</gene>
<evidence type="ECO:0000256" key="13">
    <source>
        <dbReference type="SAM" id="SignalP"/>
    </source>
</evidence>
<dbReference type="CDD" id="cd01347">
    <property type="entry name" value="ligand_gated_channel"/>
    <property type="match status" value="1"/>
</dbReference>
<proteinExistence type="inferred from homology"/>
<evidence type="ECO:0000256" key="5">
    <source>
        <dbReference type="ARBA" id="ARBA00022692"/>
    </source>
</evidence>
<evidence type="ECO:0000256" key="10">
    <source>
        <dbReference type="ARBA" id="ARBA00023237"/>
    </source>
</evidence>
<evidence type="ECO:0000256" key="3">
    <source>
        <dbReference type="ARBA" id="ARBA00022452"/>
    </source>
</evidence>
<dbReference type="Proteomes" id="UP000469159">
    <property type="component" value="Unassembled WGS sequence"/>
</dbReference>
<dbReference type="InterPro" id="IPR039426">
    <property type="entry name" value="TonB-dep_rcpt-like"/>
</dbReference>
<dbReference type="GO" id="GO:0006826">
    <property type="term" value="P:iron ion transport"/>
    <property type="evidence" value="ECO:0007669"/>
    <property type="project" value="UniProtKB-KW"/>
</dbReference>
<evidence type="ECO:0000256" key="8">
    <source>
        <dbReference type="ARBA" id="ARBA00023077"/>
    </source>
</evidence>
<comment type="similarity">
    <text evidence="11 12">Belongs to the TonB-dependent receptor family.</text>
</comment>
<feature type="domain" description="TonB-dependent receptor-like beta-barrel" evidence="14">
    <location>
        <begin position="277"/>
        <end position="762"/>
    </location>
</feature>
<sequence length="799" mass="86718">MRRMAMQKLGYLRSSLLATCTVLFCSVPALAQDATDEDTNQADARAESQTPPGTIIVTARRQEESLADVPISIAAYDQASLDKQGVRSIDDISQITPGVTLTRGDQRNAGAANIAIRGISSTAGSSTTGIYIDDTPIQVRNIGFSAFSPFPAVFDLERVEVLRGPQGTLFGAGSQGGTVRFITPKPDLDFMRVYGRAEVAMTEGGAASYEAGAAVSVPLVEGSLAARVSGYHRRDGGYIDRVNYMSGEVLDKNANHSETIVLQAALKWQPTETLTITPSVFYQDIDIGDGNYYWEDLSDPDDGEFRSGNAVLNTSTDRFILPALAVELDLGGASLFSNTSYFDRKQSAVNDYTVFEAALWTGSPYYPAGMFAPAFQNNEQQNFTQEIRLQSNNPEARLSWVFGAFYSHSKQVAAQLVQDTFLPELFFNRTGVPFEVVFGQGLVDGLYTFVLDDARSVDKQLAGFGQLDWRLTDKLTLTAGVRVSQTKFNIRAQFAGPVVGPPVDDTGEQKETPITPKFGVTYEPNDDLLLYANAAKGFRIGGYNPAVGVPCGVSAGDPRPGTPLGNIGLSNRPPLFESDSVWSYEVGTKSQMFGSRVSVDASAFYIDWQNIQQNVGLACGFAFTDNLGSATSKGFDFAVQAAVTNALTLGGQVGYVKAEFDETVRAGPSAARNLVTEGDDIPLNPWQVNLNGQYSYDLAGHDGYSRFDYKFQSEQKATTPALNPLNGGSDLTLIGRQELHQLSLRSGVRMDAFDISLFVNNVFNTHKALFRQHDTAASPLYRSITVRPRTFGMTVSARY</sequence>
<evidence type="ECO:0000256" key="1">
    <source>
        <dbReference type="ARBA" id="ARBA00004571"/>
    </source>
</evidence>
<dbReference type="PANTHER" id="PTHR32552:SF81">
    <property type="entry name" value="TONB-DEPENDENT OUTER MEMBRANE RECEPTOR"/>
    <property type="match status" value="1"/>
</dbReference>
<dbReference type="GO" id="GO:0009279">
    <property type="term" value="C:cell outer membrane"/>
    <property type="evidence" value="ECO:0007669"/>
    <property type="project" value="UniProtKB-SubCell"/>
</dbReference>
<keyword evidence="8 12" id="KW-0798">TonB box</keyword>
<evidence type="ECO:0000256" key="7">
    <source>
        <dbReference type="ARBA" id="ARBA00023065"/>
    </source>
</evidence>
<reference evidence="16 17" key="1">
    <citation type="submission" date="2019-12" db="EMBL/GenBank/DDBJ databases">
        <title>Genomic-based taxomic classification of the family Erythrobacteraceae.</title>
        <authorList>
            <person name="Xu L."/>
        </authorList>
    </citation>
    <scope>NUCLEOTIDE SEQUENCE [LARGE SCALE GENOMIC DNA]</scope>
    <source>
        <strain evidence="16 17">MCCC 1K02066</strain>
    </source>
</reference>
<evidence type="ECO:0000256" key="11">
    <source>
        <dbReference type="PROSITE-ProRule" id="PRU01360"/>
    </source>
</evidence>
<feature type="chain" id="PRO_5026091733" evidence="13">
    <location>
        <begin position="32"/>
        <end position="799"/>
    </location>
</feature>
<comment type="subcellular location">
    <subcellularLocation>
        <location evidence="1 11">Cell outer membrane</location>
        <topology evidence="1 11">Multi-pass membrane protein</topology>
    </subcellularLocation>
</comment>
<dbReference type="AlphaFoldDB" id="A0A6I4UPJ6"/>
<dbReference type="Pfam" id="PF00593">
    <property type="entry name" value="TonB_dep_Rec_b-barrel"/>
    <property type="match status" value="1"/>
</dbReference>
<keyword evidence="4" id="KW-0410">Iron transport</keyword>
<comment type="caution">
    <text evidence="16">The sequence shown here is derived from an EMBL/GenBank/DDBJ whole genome shotgun (WGS) entry which is preliminary data.</text>
</comment>
<keyword evidence="17" id="KW-1185">Reference proteome</keyword>
<feature type="signal peptide" evidence="13">
    <location>
        <begin position="1"/>
        <end position="31"/>
    </location>
</feature>
<evidence type="ECO:0000256" key="12">
    <source>
        <dbReference type="RuleBase" id="RU003357"/>
    </source>
</evidence>
<evidence type="ECO:0000313" key="17">
    <source>
        <dbReference type="Proteomes" id="UP000469159"/>
    </source>
</evidence>
<evidence type="ECO:0000256" key="9">
    <source>
        <dbReference type="ARBA" id="ARBA00023136"/>
    </source>
</evidence>
<keyword evidence="9 11" id="KW-0472">Membrane</keyword>